<sequence length="178" mass="19750">MISTHLSRSSRSIPRRLGKHPRLFSSTSTLRKPSSQTTTPTTHASRVYQPSIPKPDLPSLISIYHQTPRFITLENLDEAIDNAFAGTQEQGTPAETPYMSVRMRMNLMKEGIDYEEGNRNHSDTPMWSHQVTPRTRLVKEALFGTMAGGMPTLEIVEEAVADGLEGIDESPKGMGKLA</sequence>
<dbReference type="HOGENOM" id="CLU_1510353_0_0_1"/>
<dbReference type="EMBL" id="KL198104">
    <property type="protein sequence ID" value="KDQ07584.1"/>
    <property type="molecule type" value="Genomic_DNA"/>
</dbReference>
<name>A0A067LWL5_BOTB1</name>
<dbReference type="InParanoid" id="A0A067LWL5"/>
<feature type="compositionally biased region" description="Polar residues" evidence="1">
    <location>
        <begin position="24"/>
        <end position="44"/>
    </location>
</feature>
<evidence type="ECO:0000313" key="3">
    <source>
        <dbReference type="Proteomes" id="UP000027195"/>
    </source>
</evidence>
<dbReference type="Proteomes" id="UP000027195">
    <property type="component" value="Unassembled WGS sequence"/>
</dbReference>
<evidence type="ECO:0000313" key="2">
    <source>
        <dbReference type="EMBL" id="KDQ07584.1"/>
    </source>
</evidence>
<organism evidence="2 3">
    <name type="scientific">Botryobasidium botryosum (strain FD-172 SS1)</name>
    <dbReference type="NCBI Taxonomy" id="930990"/>
    <lineage>
        <taxon>Eukaryota</taxon>
        <taxon>Fungi</taxon>
        <taxon>Dikarya</taxon>
        <taxon>Basidiomycota</taxon>
        <taxon>Agaricomycotina</taxon>
        <taxon>Agaricomycetes</taxon>
        <taxon>Cantharellales</taxon>
        <taxon>Botryobasidiaceae</taxon>
        <taxon>Botryobasidium</taxon>
    </lineage>
</organism>
<dbReference type="OrthoDB" id="5597211at2759"/>
<dbReference type="AlphaFoldDB" id="A0A067LWL5"/>
<gene>
    <name evidence="2" type="ORF">BOTBODRAFT_597431</name>
</gene>
<feature type="region of interest" description="Disordered" evidence="1">
    <location>
        <begin position="1"/>
        <end position="52"/>
    </location>
</feature>
<proteinExistence type="predicted"/>
<accession>A0A067LWL5</accession>
<keyword evidence="3" id="KW-1185">Reference proteome</keyword>
<protein>
    <submittedName>
        <fullName evidence="2">Uncharacterized protein</fullName>
    </submittedName>
</protein>
<evidence type="ECO:0000256" key="1">
    <source>
        <dbReference type="SAM" id="MobiDB-lite"/>
    </source>
</evidence>
<feature type="compositionally biased region" description="Basic residues" evidence="1">
    <location>
        <begin position="13"/>
        <end position="22"/>
    </location>
</feature>
<reference evidence="3" key="1">
    <citation type="journal article" date="2014" name="Proc. Natl. Acad. Sci. U.S.A.">
        <title>Extensive sampling of basidiomycete genomes demonstrates inadequacy of the white-rot/brown-rot paradigm for wood decay fungi.</title>
        <authorList>
            <person name="Riley R."/>
            <person name="Salamov A.A."/>
            <person name="Brown D.W."/>
            <person name="Nagy L.G."/>
            <person name="Floudas D."/>
            <person name="Held B.W."/>
            <person name="Levasseur A."/>
            <person name="Lombard V."/>
            <person name="Morin E."/>
            <person name="Otillar R."/>
            <person name="Lindquist E.A."/>
            <person name="Sun H."/>
            <person name="LaButti K.M."/>
            <person name="Schmutz J."/>
            <person name="Jabbour D."/>
            <person name="Luo H."/>
            <person name="Baker S.E."/>
            <person name="Pisabarro A.G."/>
            <person name="Walton J.D."/>
            <person name="Blanchette R.A."/>
            <person name="Henrissat B."/>
            <person name="Martin F."/>
            <person name="Cullen D."/>
            <person name="Hibbett D.S."/>
            <person name="Grigoriev I.V."/>
        </authorList>
    </citation>
    <scope>NUCLEOTIDE SEQUENCE [LARGE SCALE GENOMIC DNA]</scope>
    <source>
        <strain evidence="3">FD-172 SS1</strain>
    </source>
</reference>